<dbReference type="STRING" id="498292.SAMN05660845_2048"/>
<dbReference type="GO" id="GO:0016740">
    <property type="term" value="F:transferase activity"/>
    <property type="evidence" value="ECO:0007669"/>
    <property type="project" value="UniProtKB-KW"/>
</dbReference>
<dbReference type="Proteomes" id="UP000199604">
    <property type="component" value="Unassembled WGS sequence"/>
</dbReference>
<evidence type="ECO:0000313" key="2">
    <source>
        <dbReference type="EMBL" id="SFB21090.1"/>
    </source>
</evidence>
<dbReference type="CDD" id="cd00761">
    <property type="entry name" value="Glyco_tranf_GTA_type"/>
    <property type="match status" value="1"/>
</dbReference>
<dbReference type="AlphaFoldDB" id="A0A1I0Z944"/>
<keyword evidence="3" id="KW-1185">Reference proteome</keyword>
<dbReference type="RefSeq" id="WP_091476906.1">
    <property type="nucleotide sequence ID" value="NZ_FOJT01000005.1"/>
</dbReference>
<organism evidence="2 3">
    <name type="scientific">Flavobacterium swingsii</name>
    <dbReference type="NCBI Taxonomy" id="498292"/>
    <lineage>
        <taxon>Bacteria</taxon>
        <taxon>Pseudomonadati</taxon>
        <taxon>Bacteroidota</taxon>
        <taxon>Flavobacteriia</taxon>
        <taxon>Flavobacteriales</taxon>
        <taxon>Flavobacteriaceae</taxon>
        <taxon>Flavobacterium</taxon>
    </lineage>
</organism>
<dbReference type="EMBL" id="FOJT01000005">
    <property type="protein sequence ID" value="SFB21090.1"/>
    <property type="molecule type" value="Genomic_DNA"/>
</dbReference>
<evidence type="ECO:0000313" key="3">
    <source>
        <dbReference type="Proteomes" id="UP000199604"/>
    </source>
</evidence>
<dbReference type="OrthoDB" id="1116632at2"/>
<reference evidence="3" key="1">
    <citation type="submission" date="2016-10" db="EMBL/GenBank/DDBJ databases">
        <authorList>
            <person name="Varghese N."/>
            <person name="Submissions S."/>
        </authorList>
    </citation>
    <scope>NUCLEOTIDE SEQUENCE [LARGE SCALE GENOMIC DNA]</scope>
    <source>
        <strain evidence="3">DSM 21789</strain>
    </source>
</reference>
<dbReference type="Pfam" id="PF00535">
    <property type="entry name" value="Glycos_transf_2"/>
    <property type="match status" value="1"/>
</dbReference>
<proteinExistence type="predicted"/>
<dbReference type="InterPro" id="IPR029044">
    <property type="entry name" value="Nucleotide-diphossugar_trans"/>
</dbReference>
<protein>
    <submittedName>
        <fullName evidence="2">Glycosyl transferase family 2</fullName>
    </submittedName>
</protein>
<keyword evidence="2" id="KW-0808">Transferase</keyword>
<dbReference type="SUPFAM" id="SSF53448">
    <property type="entry name" value="Nucleotide-diphospho-sugar transferases"/>
    <property type="match status" value="1"/>
</dbReference>
<name>A0A1I0Z944_9FLAO</name>
<dbReference type="Gene3D" id="3.90.550.10">
    <property type="entry name" value="Spore Coat Polysaccharide Biosynthesis Protein SpsA, Chain A"/>
    <property type="match status" value="1"/>
</dbReference>
<gene>
    <name evidence="2" type="ORF">SAMN05660845_2048</name>
</gene>
<dbReference type="InterPro" id="IPR001173">
    <property type="entry name" value="Glyco_trans_2-like"/>
</dbReference>
<evidence type="ECO:0000259" key="1">
    <source>
        <dbReference type="Pfam" id="PF00535"/>
    </source>
</evidence>
<sequence length="330" mass="37960">MRIGSNPNNHKTIDLFIKSHRVIIPVYIPNAEGYFADAFNVFKVCIESLLKTINEDTVVSLISNASSDEVNEYIYQLWQDEKIDRAVFNTENVGKMNAIIAETRASFEEFITYSDADVFFDKGWLQQTFNMFKNVSKAGFVSMNPTPRNYSHADSTLFENLFTVFFKKRKASAVCAFDDLAHFHKSVGKNNEFTEKMFAGNVFCVSKYNYIIGAGHFCCTIRKTPTLKFVPKEQSKIGVSGGSESIYLDIPFDKTGLWRLSSPKAYVWHMGNVLEKEWADQKIAELRDYDEKEFSFQVIPFKDVSFLAKIIPYFIRSKTRRLLKKIKILS</sequence>
<accession>A0A1I0Z944</accession>
<feature type="domain" description="Glycosyltransferase 2-like" evidence="1">
    <location>
        <begin position="40"/>
        <end position="137"/>
    </location>
</feature>